<comment type="function">
    <text evidence="8">Nucleotidyltransferase involved in the post-translational modification of proteins. It can catalyze the addition of adenosine monophosphate (AMP) or uridine monophosphate (UMP) to a protein, resulting in modifications known as AMPylation and UMPylation.</text>
</comment>
<feature type="binding site" evidence="8">
    <location>
        <position position="254"/>
    </location>
    <ligand>
        <name>ATP</name>
        <dbReference type="ChEBI" id="CHEBI:30616"/>
    </ligand>
</feature>
<dbReference type="GO" id="GO:0070733">
    <property type="term" value="F:AMPylase activity"/>
    <property type="evidence" value="ECO:0007669"/>
    <property type="project" value="UniProtKB-EC"/>
</dbReference>
<sequence length="467" mass="53553">MKFFNFDTTYTNLSEIFFEFNAPHTFPHSEYVLFNEALAHELNISLQLKDHPEILTGSTVIDGTSPYSTAYAGHQFGNFTMLGDGRQHILGEHITPQHKRYDIQLKGSGRTRFSRSGDGKATLGPMLREYIISEAMHHLNIPTTRSLAICSTGEKVLRENVLQGAVLTRIAESNIRVGTFEYAVRTAYEHLKELADYTIDRHFPDLIHKDNKYLKLLDKVIDKQAQLIAQWQSIGFIHGVMNTDNMTVSGETIDYGPCAFMDYYHTHTVFSSIDMQGRYAYINQPAIALWNLTRFAETLLPLIHTDEQEAIHLAESALEKFKHSYQTYYRTMMGQKIGIESPSEEDMVLIDELLSLMEQHEMDYTNTFLTLQNEDTTSLEPLSSWIKKWKNRIRIEENAIQLMRKVNPVVIPRNHIVEEALDDAIHGDLSTVKALLQVISQPFHSDHADKYKQPGPKDRPYQTYCGT</sequence>
<dbReference type="PANTHER" id="PTHR32057:SF14">
    <property type="entry name" value="PROTEIN ADENYLYLTRANSFERASE SELO, MITOCHONDRIAL"/>
    <property type="match status" value="1"/>
</dbReference>
<feature type="active site" description="Proton acceptor" evidence="8">
    <location>
        <position position="244"/>
    </location>
</feature>
<feature type="region of interest" description="Disordered" evidence="9">
    <location>
        <begin position="446"/>
        <end position="467"/>
    </location>
</feature>
<dbReference type="NCBIfam" id="NF000658">
    <property type="entry name" value="PRK00029.1"/>
    <property type="match status" value="1"/>
</dbReference>
<dbReference type="EC" id="2.7.7.108" evidence="8"/>
<comment type="cofactor">
    <cofactor evidence="8">
        <name>Mg(2+)</name>
        <dbReference type="ChEBI" id="CHEBI:18420"/>
    </cofactor>
    <cofactor evidence="8">
        <name>Mn(2+)</name>
        <dbReference type="ChEBI" id="CHEBI:29035"/>
    </cofactor>
</comment>
<feature type="binding site" evidence="8">
    <location>
        <position position="85"/>
    </location>
    <ligand>
        <name>ATP</name>
        <dbReference type="ChEBI" id="CHEBI:30616"/>
    </ligand>
</feature>
<dbReference type="GO" id="GO:0030145">
    <property type="term" value="F:manganese ion binding"/>
    <property type="evidence" value="ECO:0007669"/>
    <property type="project" value="UniProtKB-UniRule"/>
</dbReference>
<gene>
    <name evidence="8" type="primary">ydiU</name>
    <name evidence="8" type="synonym">selO</name>
    <name evidence="10" type="ORF">MCCS_02140</name>
</gene>
<dbReference type="EMBL" id="CP021059">
    <property type="protein sequence ID" value="ARQ05885.1"/>
    <property type="molecule type" value="Genomic_DNA"/>
</dbReference>
<evidence type="ECO:0000256" key="3">
    <source>
        <dbReference type="ARBA" id="ARBA00022695"/>
    </source>
</evidence>
<accession>A0A1W7A8B5</accession>
<comment type="catalytic activity">
    <reaction evidence="8">
        <text>L-threonyl-[protein] + ATP = 3-O-(5'-adenylyl)-L-threonyl-[protein] + diphosphate</text>
        <dbReference type="Rhea" id="RHEA:54292"/>
        <dbReference type="Rhea" id="RHEA-COMP:11060"/>
        <dbReference type="Rhea" id="RHEA-COMP:13847"/>
        <dbReference type="ChEBI" id="CHEBI:30013"/>
        <dbReference type="ChEBI" id="CHEBI:30616"/>
        <dbReference type="ChEBI" id="CHEBI:33019"/>
        <dbReference type="ChEBI" id="CHEBI:138113"/>
        <dbReference type="EC" id="2.7.7.108"/>
    </reaction>
</comment>
<proteinExistence type="inferred from homology"/>
<comment type="catalytic activity">
    <reaction evidence="8">
        <text>L-seryl-[protein] + UTP = O-(5'-uridylyl)-L-seryl-[protein] + diphosphate</text>
        <dbReference type="Rhea" id="RHEA:64604"/>
        <dbReference type="Rhea" id="RHEA-COMP:9863"/>
        <dbReference type="Rhea" id="RHEA-COMP:16635"/>
        <dbReference type="ChEBI" id="CHEBI:29999"/>
        <dbReference type="ChEBI" id="CHEBI:33019"/>
        <dbReference type="ChEBI" id="CHEBI:46398"/>
        <dbReference type="ChEBI" id="CHEBI:156051"/>
    </reaction>
</comment>
<dbReference type="AlphaFoldDB" id="A0A1W7A8B5"/>
<dbReference type="GeneID" id="35294369"/>
<feature type="binding site" evidence="8">
    <location>
        <position position="86"/>
    </location>
    <ligand>
        <name>ATP</name>
        <dbReference type="ChEBI" id="CHEBI:30616"/>
    </ligand>
</feature>
<dbReference type="Pfam" id="PF02696">
    <property type="entry name" value="SelO"/>
    <property type="match status" value="1"/>
</dbReference>
<feature type="binding site" evidence="8">
    <location>
        <position position="118"/>
    </location>
    <ligand>
        <name>ATP</name>
        <dbReference type="ChEBI" id="CHEBI:30616"/>
    </ligand>
</feature>
<organism evidence="10 11">
    <name type="scientific">Macrococcoides canis</name>
    <dbReference type="NCBI Taxonomy" id="1855823"/>
    <lineage>
        <taxon>Bacteria</taxon>
        <taxon>Bacillati</taxon>
        <taxon>Bacillota</taxon>
        <taxon>Bacilli</taxon>
        <taxon>Bacillales</taxon>
        <taxon>Staphylococcaceae</taxon>
        <taxon>Macrococcoides</taxon>
    </lineage>
</organism>
<dbReference type="RefSeq" id="WP_086041599.1">
    <property type="nucleotide sequence ID" value="NZ_CBCRZA010000003.1"/>
</dbReference>
<evidence type="ECO:0000256" key="5">
    <source>
        <dbReference type="ARBA" id="ARBA00022741"/>
    </source>
</evidence>
<dbReference type="EC" id="2.7.7.-" evidence="8"/>
<feature type="binding site" evidence="8">
    <location>
        <position position="83"/>
    </location>
    <ligand>
        <name>ATP</name>
        <dbReference type="ChEBI" id="CHEBI:30616"/>
    </ligand>
</feature>
<comment type="similarity">
    <text evidence="1 8">Belongs to the SELO family.</text>
</comment>
<feature type="binding site" evidence="8">
    <location>
        <position position="254"/>
    </location>
    <ligand>
        <name>Mg(2+)</name>
        <dbReference type="ChEBI" id="CHEBI:18420"/>
    </ligand>
</feature>
<keyword evidence="8" id="KW-0464">Manganese</keyword>
<dbReference type="Proteomes" id="UP000194154">
    <property type="component" value="Chromosome"/>
</dbReference>
<reference evidence="10 11" key="1">
    <citation type="journal article" date="2017" name="Int. J. Syst. Evol. Microbiol.">
        <title>Macrococcus canis sp. nov., a skin bacterium associated with infections in dogs.</title>
        <authorList>
            <person name="Gobeli Brawand S."/>
            <person name="Cotting K."/>
            <person name="Gomez-Sanz E."/>
            <person name="Collaud A."/>
            <person name="Thomann A."/>
            <person name="Brodard I."/>
            <person name="Rodriguez-Campos S."/>
            <person name="Strauss C."/>
            <person name="Perreten V."/>
        </authorList>
    </citation>
    <scope>NUCLEOTIDE SEQUENCE [LARGE SCALE GENOMIC DNA]</scope>
    <source>
        <strain evidence="10 11">KM45013</strain>
    </source>
</reference>
<comment type="catalytic activity">
    <reaction evidence="8">
        <text>L-tyrosyl-[protein] + ATP = O-(5'-adenylyl)-L-tyrosyl-[protein] + diphosphate</text>
        <dbReference type="Rhea" id="RHEA:54288"/>
        <dbReference type="Rhea" id="RHEA-COMP:10136"/>
        <dbReference type="Rhea" id="RHEA-COMP:13846"/>
        <dbReference type="ChEBI" id="CHEBI:30616"/>
        <dbReference type="ChEBI" id="CHEBI:33019"/>
        <dbReference type="ChEBI" id="CHEBI:46858"/>
        <dbReference type="ChEBI" id="CHEBI:83624"/>
        <dbReference type="EC" id="2.7.7.108"/>
    </reaction>
</comment>
<dbReference type="OrthoDB" id="9773505at2"/>
<evidence type="ECO:0000313" key="11">
    <source>
        <dbReference type="Proteomes" id="UP000194154"/>
    </source>
</evidence>
<keyword evidence="2 8" id="KW-0808">Transferase</keyword>
<dbReference type="InterPro" id="IPR003846">
    <property type="entry name" value="SelO"/>
</dbReference>
<keyword evidence="4 8" id="KW-0479">Metal-binding</keyword>
<comment type="catalytic activity">
    <reaction evidence="8">
        <text>L-histidyl-[protein] + UTP = N(tele)-(5'-uridylyl)-L-histidyl-[protein] + diphosphate</text>
        <dbReference type="Rhea" id="RHEA:83891"/>
        <dbReference type="Rhea" id="RHEA-COMP:9745"/>
        <dbReference type="Rhea" id="RHEA-COMP:20239"/>
        <dbReference type="ChEBI" id="CHEBI:29979"/>
        <dbReference type="ChEBI" id="CHEBI:33019"/>
        <dbReference type="ChEBI" id="CHEBI:46398"/>
        <dbReference type="ChEBI" id="CHEBI:233474"/>
    </reaction>
</comment>
<protein>
    <recommendedName>
        <fullName evidence="8">Protein nucleotidyltransferase YdiU</fullName>
        <ecNumber evidence="8">2.7.7.-</ecNumber>
    </recommendedName>
    <alternativeName>
        <fullName evidence="8">Protein adenylyltransferase YdiU</fullName>
        <ecNumber evidence="8">2.7.7.108</ecNumber>
    </alternativeName>
    <alternativeName>
        <fullName evidence="8">Protein uridylyltransferase YdiU</fullName>
        <ecNumber evidence="8">2.7.7.-</ecNumber>
    </alternativeName>
</protein>
<evidence type="ECO:0000256" key="6">
    <source>
        <dbReference type="ARBA" id="ARBA00022840"/>
    </source>
</evidence>
<feature type="binding site" evidence="8">
    <location>
        <position position="169"/>
    </location>
    <ligand>
        <name>ATP</name>
        <dbReference type="ChEBI" id="CHEBI:30616"/>
    </ligand>
</feature>
<keyword evidence="7 8" id="KW-0460">Magnesium</keyword>
<dbReference type="KEGG" id="mcak:MCCS_02140"/>
<evidence type="ECO:0000256" key="4">
    <source>
        <dbReference type="ARBA" id="ARBA00022723"/>
    </source>
</evidence>
<keyword evidence="11" id="KW-1185">Reference proteome</keyword>
<dbReference type="GO" id="GO:0000287">
    <property type="term" value="F:magnesium ion binding"/>
    <property type="evidence" value="ECO:0007669"/>
    <property type="project" value="UniProtKB-UniRule"/>
</dbReference>
<evidence type="ECO:0000256" key="7">
    <source>
        <dbReference type="ARBA" id="ARBA00022842"/>
    </source>
</evidence>
<keyword evidence="6 8" id="KW-0067">ATP-binding</keyword>
<dbReference type="STRING" id="1855823.MCCS_02140"/>
<evidence type="ECO:0000313" key="10">
    <source>
        <dbReference type="EMBL" id="ARQ05885.1"/>
    </source>
</evidence>
<feature type="binding site" evidence="8">
    <location>
        <position position="119"/>
    </location>
    <ligand>
        <name>ATP</name>
        <dbReference type="ChEBI" id="CHEBI:30616"/>
    </ligand>
</feature>
<dbReference type="PANTHER" id="PTHR32057">
    <property type="entry name" value="PROTEIN ADENYLYLTRANSFERASE SELO, MITOCHONDRIAL"/>
    <property type="match status" value="1"/>
</dbReference>
<feature type="binding site" evidence="8">
    <location>
        <position position="245"/>
    </location>
    <ligand>
        <name>Mg(2+)</name>
        <dbReference type="ChEBI" id="CHEBI:18420"/>
    </ligand>
</feature>
<evidence type="ECO:0000256" key="2">
    <source>
        <dbReference type="ARBA" id="ARBA00022679"/>
    </source>
</evidence>
<keyword evidence="5 8" id="KW-0547">Nucleotide-binding</keyword>
<dbReference type="HAMAP" id="MF_00692">
    <property type="entry name" value="SelO"/>
    <property type="match status" value="1"/>
</dbReference>
<keyword evidence="3 8" id="KW-0548">Nucleotidyltransferase</keyword>
<feature type="binding site" evidence="8">
    <location>
        <position position="176"/>
    </location>
    <ligand>
        <name>ATP</name>
        <dbReference type="ChEBI" id="CHEBI:30616"/>
    </ligand>
</feature>
<comment type="catalytic activity">
    <reaction evidence="8">
        <text>L-tyrosyl-[protein] + UTP = O-(5'-uridylyl)-L-tyrosyl-[protein] + diphosphate</text>
        <dbReference type="Rhea" id="RHEA:83887"/>
        <dbReference type="Rhea" id="RHEA-COMP:10136"/>
        <dbReference type="Rhea" id="RHEA-COMP:20238"/>
        <dbReference type="ChEBI" id="CHEBI:33019"/>
        <dbReference type="ChEBI" id="CHEBI:46398"/>
        <dbReference type="ChEBI" id="CHEBI:46858"/>
        <dbReference type="ChEBI" id="CHEBI:90602"/>
    </reaction>
</comment>
<dbReference type="GO" id="GO:0005524">
    <property type="term" value="F:ATP binding"/>
    <property type="evidence" value="ECO:0007669"/>
    <property type="project" value="UniProtKB-UniRule"/>
</dbReference>
<evidence type="ECO:0000256" key="1">
    <source>
        <dbReference type="ARBA" id="ARBA00009747"/>
    </source>
</evidence>
<evidence type="ECO:0000256" key="8">
    <source>
        <dbReference type="HAMAP-Rule" id="MF_00692"/>
    </source>
</evidence>
<comment type="catalytic activity">
    <reaction evidence="8">
        <text>L-seryl-[protein] + ATP = 3-O-(5'-adenylyl)-L-seryl-[protein] + diphosphate</text>
        <dbReference type="Rhea" id="RHEA:58120"/>
        <dbReference type="Rhea" id="RHEA-COMP:9863"/>
        <dbReference type="Rhea" id="RHEA-COMP:15073"/>
        <dbReference type="ChEBI" id="CHEBI:29999"/>
        <dbReference type="ChEBI" id="CHEBI:30616"/>
        <dbReference type="ChEBI" id="CHEBI:33019"/>
        <dbReference type="ChEBI" id="CHEBI:142516"/>
        <dbReference type="EC" id="2.7.7.108"/>
    </reaction>
</comment>
<feature type="binding site" evidence="8">
    <location>
        <position position="106"/>
    </location>
    <ligand>
        <name>ATP</name>
        <dbReference type="ChEBI" id="CHEBI:30616"/>
    </ligand>
</feature>
<feature type="compositionally biased region" description="Basic and acidic residues" evidence="9">
    <location>
        <begin position="446"/>
        <end position="460"/>
    </location>
</feature>
<evidence type="ECO:0000256" key="9">
    <source>
        <dbReference type="SAM" id="MobiDB-lite"/>
    </source>
</evidence>
<name>A0A1W7A8B5_9STAP</name>